<dbReference type="Gene3D" id="3.40.220.10">
    <property type="entry name" value="Leucine Aminopeptidase, subunit E, domain 1"/>
    <property type="match status" value="1"/>
</dbReference>
<comment type="caution">
    <text evidence="2">The sequence shown here is derived from an EMBL/GenBank/DDBJ whole genome shotgun (WGS) entry which is preliminary data.</text>
</comment>
<dbReference type="InterPro" id="IPR002589">
    <property type="entry name" value="Macro_dom"/>
</dbReference>
<proteinExistence type="predicted"/>
<dbReference type="PROSITE" id="PS51154">
    <property type="entry name" value="MACRO"/>
    <property type="match status" value="1"/>
</dbReference>
<name>A0ABR9K369_9ACTN</name>
<dbReference type="InterPro" id="IPR043472">
    <property type="entry name" value="Macro_dom-like"/>
</dbReference>
<dbReference type="Pfam" id="PF01661">
    <property type="entry name" value="Macro"/>
    <property type="match status" value="1"/>
</dbReference>
<dbReference type="SUPFAM" id="SSF52949">
    <property type="entry name" value="Macro domain-like"/>
    <property type="match status" value="1"/>
</dbReference>
<evidence type="ECO:0000313" key="3">
    <source>
        <dbReference type="Proteomes" id="UP000627838"/>
    </source>
</evidence>
<keyword evidence="3" id="KW-1185">Reference proteome</keyword>
<protein>
    <submittedName>
        <fullName evidence="2">O-acetyl-ADP-ribose deacetylase (Regulator of RNase III)</fullName>
    </submittedName>
</protein>
<reference evidence="2 3" key="1">
    <citation type="submission" date="2020-10" db="EMBL/GenBank/DDBJ databases">
        <title>Sequencing the genomes of 1000 actinobacteria strains.</title>
        <authorList>
            <person name="Klenk H.-P."/>
        </authorList>
    </citation>
    <scope>NUCLEOTIDE SEQUENCE [LARGE SCALE GENOMIC DNA]</scope>
    <source>
        <strain evidence="2 3">DSM 46744</strain>
    </source>
</reference>
<dbReference type="EMBL" id="JADBDZ010000001">
    <property type="protein sequence ID" value="MBE1537048.1"/>
    <property type="molecule type" value="Genomic_DNA"/>
</dbReference>
<accession>A0ABR9K369</accession>
<dbReference type="RefSeq" id="WP_192762986.1">
    <property type="nucleotide sequence ID" value="NZ_JADBDZ010000001.1"/>
</dbReference>
<sequence length="360" mass="38985">MAPFREPPGHEAIAAELRLVRRHGLPRLRTLDLPVLAEVLHRAGRDEPTGVPSATELERLIRRATEDLQGDLGAAAGYLFGFVPGTRDWTVGDRRKRAARLYGVSAERFRKHHDPLIVGELAGRLTELSRVPFPGLADDAPTTPRSVRLRGRLGGTMRTVVLHAMPVELVHDVDVIVSPLNTYMELPQSYKTSIAASLRRACARRGPSGELLDDVLARELASWMRDHARPGLPVAPGTVVATGAGELAAVGVRRVYHAAVAVPRPDAAGYQIRPDVVSRAVENVLRLARTDRGAGERPLRSVCLPLFGSGQGGLDPETSFAWLAAALDRALPREEHVSVSFAARSVPVQHAVIKGMTLRG</sequence>
<organism evidence="2 3">
    <name type="scientific">Actinomadura algeriensis</name>
    <dbReference type="NCBI Taxonomy" id="1679523"/>
    <lineage>
        <taxon>Bacteria</taxon>
        <taxon>Bacillati</taxon>
        <taxon>Actinomycetota</taxon>
        <taxon>Actinomycetes</taxon>
        <taxon>Streptosporangiales</taxon>
        <taxon>Thermomonosporaceae</taxon>
        <taxon>Actinomadura</taxon>
    </lineage>
</organism>
<gene>
    <name evidence="2" type="ORF">H4W34_006881</name>
</gene>
<evidence type="ECO:0000259" key="1">
    <source>
        <dbReference type="PROSITE" id="PS51154"/>
    </source>
</evidence>
<dbReference type="Proteomes" id="UP000627838">
    <property type="component" value="Unassembled WGS sequence"/>
</dbReference>
<feature type="domain" description="Macro" evidence="1">
    <location>
        <begin position="146"/>
        <end position="360"/>
    </location>
</feature>
<evidence type="ECO:0000313" key="2">
    <source>
        <dbReference type="EMBL" id="MBE1537048.1"/>
    </source>
</evidence>